<evidence type="ECO:0000313" key="1">
    <source>
        <dbReference type="EMBL" id="AXC09429.1"/>
    </source>
</evidence>
<dbReference type="RefSeq" id="WP_236657133.1">
    <property type="nucleotide sequence ID" value="NZ_CP030840.1"/>
</dbReference>
<dbReference type="PANTHER" id="PTHR48098:SF3">
    <property type="entry name" value="IRON(III) ENTEROBACTIN ESTERASE"/>
    <property type="match status" value="1"/>
</dbReference>
<dbReference type="InterPro" id="IPR050583">
    <property type="entry name" value="Mycobacterial_A85_antigen"/>
</dbReference>
<dbReference type="EMBL" id="CP030840">
    <property type="protein sequence ID" value="AXC09429.1"/>
    <property type="molecule type" value="Genomic_DNA"/>
</dbReference>
<dbReference type="InterPro" id="IPR029058">
    <property type="entry name" value="AB_hydrolase_fold"/>
</dbReference>
<dbReference type="AlphaFoldDB" id="A0A2Z5FRV8"/>
<dbReference type="Pfam" id="PF00756">
    <property type="entry name" value="Esterase"/>
    <property type="match status" value="1"/>
</dbReference>
<protein>
    <recommendedName>
        <fullName evidence="3">Esterase</fullName>
    </recommendedName>
</protein>
<accession>A0A2Z5FRV8</accession>
<keyword evidence="2" id="KW-1185">Reference proteome</keyword>
<organism evidence="1 2">
    <name type="scientific">Acidisarcina polymorpha</name>
    <dbReference type="NCBI Taxonomy" id="2211140"/>
    <lineage>
        <taxon>Bacteria</taxon>
        <taxon>Pseudomonadati</taxon>
        <taxon>Acidobacteriota</taxon>
        <taxon>Terriglobia</taxon>
        <taxon>Terriglobales</taxon>
        <taxon>Acidobacteriaceae</taxon>
        <taxon>Acidisarcina</taxon>
    </lineage>
</organism>
<dbReference type="InterPro" id="IPR000801">
    <property type="entry name" value="Esterase-like"/>
</dbReference>
<dbReference type="Proteomes" id="UP000253606">
    <property type="component" value="Chromosome"/>
</dbReference>
<reference evidence="1 2" key="1">
    <citation type="journal article" date="2018" name="Front. Microbiol.">
        <title>Hydrolytic Capabilities as a Key to Environmental Success: Chitinolytic and Cellulolytic Acidobacteria From Acidic Sub-arctic Soils and Boreal Peatlands.</title>
        <authorList>
            <person name="Belova S.E."/>
            <person name="Ravin N.V."/>
            <person name="Pankratov T.A."/>
            <person name="Rakitin A.L."/>
            <person name="Ivanova A.A."/>
            <person name="Beletsky A.V."/>
            <person name="Mardanov A.V."/>
            <person name="Sinninghe Damste J.S."/>
            <person name="Dedysh S.N."/>
        </authorList>
    </citation>
    <scope>NUCLEOTIDE SEQUENCE [LARGE SCALE GENOMIC DNA]</scope>
    <source>
        <strain evidence="1 2">SBC82</strain>
    </source>
</reference>
<name>A0A2Z5FRV8_9BACT</name>
<dbReference type="Gene3D" id="3.40.50.1820">
    <property type="entry name" value="alpha/beta hydrolase"/>
    <property type="match status" value="1"/>
</dbReference>
<gene>
    <name evidence="1" type="ORF">ACPOL_0042</name>
</gene>
<evidence type="ECO:0008006" key="3">
    <source>
        <dbReference type="Google" id="ProtNLM"/>
    </source>
</evidence>
<dbReference type="KEGG" id="abas:ACPOL_0042"/>
<dbReference type="PANTHER" id="PTHR48098">
    <property type="entry name" value="ENTEROCHELIN ESTERASE-RELATED"/>
    <property type="match status" value="1"/>
</dbReference>
<proteinExistence type="predicted"/>
<sequence>MAFARLRMVVVGAAVFIPALGPLGCGLIQGQSGEQVAPPQPHGHVFFRVQAPSSAGAPVAGRLLIFVRQGSGDSEITTSEFSQENTWVAAKEVISAAPGEMLEINADELAFPRPFMQLPPGKYEAQAVLDTDHSYNYKGRGPQDWISPATSLGNWQPGSVSEPLLVLDHHPPGDMKRSAGRLALTAKAKFDGAHEEEFVSPLLSRFWGHEVKIRSWVISPPGYSGQSRETYPTAYWTQGFGAGLDSALLDGLRLYDRMKDGTMPPMFWVMLDESIPQGTHEFADSVNNGPWGAALTTEFIPYLEAKYRMDARPNGRFLNGHSSGGWATLQLQINYPYIFGGTWSTSPDSSDFHDFNGPDLYAAHANLYRKPDGSPWPIIRGEGKVEATFEQLARLENVLGPYGGQLGSFDWVFSPRGPNGAPEPMFDRRSGDVHPQVIAYWRDHYDLAHLIENTWSERGPLLKGRIHVFVGTADTFYLDGPAHRLEAVLDKLGGDPHFSYLPGRTHFNVYLLGDDANGLIDQIATEMYAVARPGVAWKDDLRRN</sequence>
<dbReference type="SUPFAM" id="SSF53474">
    <property type="entry name" value="alpha/beta-Hydrolases"/>
    <property type="match status" value="1"/>
</dbReference>
<evidence type="ECO:0000313" key="2">
    <source>
        <dbReference type="Proteomes" id="UP000253606"/>
    </source>
</evidence>